<dbReference type="AlphaFoldDB" id="A0AAW5VF48"/>
<accession>A0AAW5VF48</accession>
<dbReference type="RefSeq" id="WP_265352237.1">
    <property type="nucleotide sequence ID" value="NZ_JAMQPL010000005.1"/>
</dbReference>
<dbReference type="EMBL" id="JAMQPM010000005">
    <property type="protein sequence ID" value="MCW7527253.1"/>
    <property type="molecule type" value="Genomic_DNA"/>
</dbReference>
<comment type="caution">
    <text evidence="2">The sequence shown here is derived from an EMBL/GenBank/DDBJ whole genome shotgun (WGS) entry which is preliminary data.</text>
</comment>
<sequence length="401" mass="44305">MGIIKICSYLLFTLLLISCNNRSTKDNISALGLLGILGNQTDQTLDDKFQTLDDKFQSLKSTTYYRKDGNLQFQDILIEYQLKNLLEGSETIEAYLGNPSEISFDLKTKTISGYLNRKEDQFQTNSILFSFSDHTKKFKIILTLKKEGKIISYREILSTPPNPPTIPPNAIALPAITYETKRSLIGGTEYQVIRVKFQLGADLSQFIKLDAYIGRPTIIALAPDNYNVINYISATYYNSSSNEFLFLTPELNSSYKIFVVGATTDAKGNRSLDTIPPPPPPSPCQGSVNAPTTIGNCSTHCLVVDLAGNQMSYIAKSNIESNLEYIYLDATSSTPSGGSGPANFSWTEHESPIGAGEYQTENRTFDVTTYPHACMIISSYLVKDGPSGFSDHYINGKVNVP</sequence>
<dbReference type="EMBL" id="JAMQPL010000005">
    <property type="protein sequence ID" value="MCW7531110.1"/>
    <property type="molecule type" value="Genomic_DNA"/>
</dbReference>
<dbReference type="Proteomes" id="UP001208540">
    <property type="component" value="Unassembled WGS sequence"/>
</dbReference>
<proteinExistence type="predicted"/>
<gene>
    <name evidence="1" type="ORF">ND861_12900</name>
    <name evidence="2" type="ORF">ND862_12855</name>
</gene>
<dbReference type="Proteomes" id="UP001208912">
    <property type="component" value="Unassembled WGS sequence"/>
</dbReference>
<organism evidence="2 3">
    <name type="scientific">Leptospira soteropolitanensis</name>
    <dbReference type="NCBI Taxonomy" id="2950025"/>
    <lineage>
        <taxon>Bacteria</taxon>
        <taxon>Pseudomonadati</taxon>
        <taxon>Spirochaetota</taxon>
        <taxon>Spirochaetia</taxon>
        <taxon>Leptospirales</taxon>
        <taxon>Leptospiraceae</taxon>
        <taxon>Leptospira</taxon>
    </lineage>
</organism>
<keyword evidence="4" id="KW-1185">Reference proteome</keyword>
<dbReference type="PROSITE" id="PS51257">
    <property type="entry name" value="PROKAR_LIPOPROTEIN"/>
    <property type="match status" value="1"/>
</dbReference>
<protein>
    <recommendedName>
        <fullName evidence="5">Lipoprotein</fullName>
    </recommendedName>
</protein>
<evidence type="ECO:0000313" key="3">
    <source>
        <dbReference type="Proteomes" id="UP001208540"/>
    </source>
</evidence>
<reference evidence="2 4" key="1">
    <citation type="submission" date="2022-06" db="EMBL/GenBank/DDBJ databases">
        <title>Leptospira isolates from biofilms formed at urban environments.</title>
        <authorList>
            <person name="Ribeiro P.S."/>
            <person name="Sousa T."/>
            <person name="Carvalho N."/>
            <person name="Aburjaile F."/>
            <person name="Neves F."/>
            <person name="Oliveira D."/>
            <person name="Blanco L."/>
            <person name="Lima J."/>
            <person name="Costa F."/>
            <person name="Brenig B."/>
            <person name="Soares S."/>
            <person name="Ramos R."/>
            <person name="Goes-Neto A."/>
            <person name="Matiuzzi M."/>
            <person name="Azevedo V."/>
            <person name="Ristow P."/>
        </authorList>
    </citation>
    <scope>NUCLEOTIDE SEQUENCE</scope>
    <source>
        <strain evidence="1 4">VSF19</strain>
        <strain evidence="2">VSF20</strain>
    </source>
</reference>
<evidence type="ECO:0008006" key="5">
    <source>
        <dbReference type="Google" id="ProtNLM"/>
    </source>
</evidence>
<evidence type="ECO:0000313" key="2">
    <source>
        <dbReference type="EMBL" id="MCW7531110.1"/>
    </source>
</evidence>
<evidence type="ECO:0000313" key="1">
    <source>
        <dbReference type="EMBL" id="MCW7527253.1"/>
    </source>
</evidence>
<evidence type="ECO:0000313" key="4">
    <source>
        <dbReference type="Proteomes" id="UP001208912"/>
    </source>
</evidence>
<name>A0AAW5VF48_9LEPT</name>